<feature type="domain" description="NAD-dependent epimerase/dehydratase" evidence="3">
    <location>
        <begin position="188"/>
        <end position="401"/>
    </location>
</feature>
<feature type="domain" description="DUF1731" evidence="4">
    <location>
        <begin position="435"/>
        <end position="481"/>
    </location>
</feature>
<sequence length="482" mass="51970">MNTHTLALQLMAAQGCLGAFDTLYHHELTEALPGRATARRELSIHAARALIYSALFIGLSSWAFHGWWAVVLLLVFSVEIVLTLWDFVVEDRTRLLPATERVTHTVLAMNGGAFIALLALDTPAMLALPTALVWEPHGALGVFLALCGVGVGVSGLRDAWAARSIGRMAQRVAGVPQASFAEGERSFLVTGATGFIGQRLVRALLRDGHRVAVLTRQPRQAAWLFDGRVECVASMAQLPSTRRFDVVINLAGARILGWRWSAKRRAVLRQSRIGLTDAVVRWIGAAEHKPALLLSASAIGYYGVQPRGDATVLTEQSGPQPMFMSDLCREWEQAAGGAAAHGVRVACMRFGLVLGTQGALPMMLLPVKLGLGGPLGGGTQWLSWIHVDDLIGAMAHLCRSGGSGSYNFTAPESLTQAQFNRVAASVLHRPYGMPTPGWPMRLALGEQADLLLEGQRVAPLRLLDSGFVFSYPQLRQALGNLL</sequence>
<dbReference type="PANTHER" id="PTHR11092:SF0">
    <property type="entry name" value="EPIMERASE FAMILY PROTEIN SDR39U1"/>
    <property type="match status" value="1"/>
</dbReference>
<evidence type="ECO:0000313" key="5">
    <source>
        <dbReference type="EMBL" id="QJD90934.1"/>
    </source>
</evidence>
<keyword evidence="2" id="KW-0472">Membrane</keyword>
<feature type="transmembrane region" description="Helical" evidence="2">
    <location>
        <begin position="140"/>
        <end position="160"/>
    </location>
</feature>
<gene>
    <name evidence="5" type="ORF">HH213_13100</name>
</gene>
<dbReference type="InterPro" id="IPR010099">
    <property type="entry name" value="SDR39U1"/>
</dbReference>
<keyword evidence="2" id="KW-0812">Transmembrane</keyword>
<accession>A0ABX6MA47</accession>
<feature type="transmembrane region" description="Helical" evidence="2">
    <location>
        <begin position="70"/>
        <end position="89"/>
    </location>
</feature>
<dbReference type="Proteomes" id="UP000503117">
    <property type="component" value="Chromosome"/>
</dbReference>
<dbReference type="Pfam" id="PF08338">
    <property type="entry name" value="DUF1731"/>
    <property type="match status" value="1"/>
</dbReference>
<dbReference type="InterPro" id="IPR036291">
    <property type="entry name" value="NAD(P)-bd_dom_sf"/>
</dbReference>
<keyword evidence="2" id="KW-1133">Transmembrane helix</keyword>
<dbReference type="EMBL" id="CP051684">
    <property type="protein sequence ID" value="QJD90934.1"/>
    <property type="molecule type" value="Genomic_DNA"/>
</dbReference>
<dbReference type="RefSeq" id="WP_169112521.1">
    <property type="nucleotide sequence ID" value="NZ_CP051684.1"/>
</dbReference>
<keyword evidence="6" id="KW-1185">Reference proteome</keyword>
<protein>
    <submittedName>
        <fullName evidence="5">TIGR01777 family protein</fullName>
    </submittedName>
</protein>
<dbReference type="PANTHER" id="PTHR11092">
    <property type="entry name" value="SUGAR NUCLEOTIDE EPIMERASE RELATED"/>
    <property type="match status" value="1"/>
</dbReference>
<evidence type="ECO:0000259" key="3">
    <source>
        <dbReference type="Pfam" id="PF01370"/>
    </source>
</evidence>
<organism evidence="5 6">
    <name type="scientific">Duganella dendranthematis</name>
    <dbReference type="NCBI Taxonomy" id="2728021"/>
    <lineage>
        <taxon>Bacteria</taxon>
        <taxon>Pseudomonadati</taxon>
        <taxon>Pseudomonadota</taxon>
        <taxon>Betaproteobacteria</taxon>
        <taxon>Burkholderiales</taxon>
        <taxon>Oxalobacteraceae</taxon>
        <taxon>Telluria group</taxon>
        <taxon>Duganella</taxon>
    </lineage>
</organism>
<feature type="transmembrane region" description="Helical" evidence="2">
    <location>
        <begin position="45"/>
        <end position="64"/>
    </location>
</feature>
<dbReference type="Gene3D" id="3.40.50.720">
    <property type="entry name" value="NAD(P)-binding Rossmann-like Domain"/>
    <property type="match status" value="1"/>
</dbReference>
<dbReference type="InterPro" id="IPR001509">
    <property type="entry name" value="Epimerase_deHydtase"/>
</dbReference>
<feature type="transmembrane region" description="Helical" evidence="2">
    <location>
        <begin position="101"/>
        <end position="120"/>
    </location>
</feature>
<dbReference type="NCBIfam" id="TIGR01777">
    <property type="entry name" value="yfcH"/>
    <property type="match status" value="1"/>
</dbReference>
<reference evidence="5 6" key="1">
    <citation type="submission" date="2020-04" db="EMBL/GenBank/DDBJ databases">
        <title>Genome sequencing of novel species.</title>
        <authorList>
            <person name="Heo J."/>
            <person name="Kim S.-J."/>
            <person name="Kim J.-S."/>
            <person name="Hong S.-B."/>
            <person name="Kwon S.-W."/>
        </authorList>
    </citation>
    <scope>NUCLEOTIDE SEQUENCE [LARGE SCALE GENOMIC DNA]</scope>
    <source>
        <strain evidence="5 6">AF9R3</strain>
    </source>
</reference>
<evidence type="ECO:0000256" key="2">
    <source>
        <dbReference type="SAM" id="Phobius"/>
    </source>
</evidence>
<dbReference type="SUPFAM" id="SSF51735">
    <property type="entry name" value="NAD(P)-binding Rossmann-fold domains"/>
    <property type="match status" value="1"/>
</dbReference>
<dbReference type="InterPro" id="IPR013549">
    <property type="entry name" value="DUF1731"/>
</dbReference>
<comment type="similarity">
    <text evidence="1">Belongs to the NAD(P)-dependent epimerase/dehydratase family. SDR39U1 subfamily.</text>
</comment>
<dbReference type="Pfam" id="PF01370">
    <property type="entry name" value="Epimerase"/>
    <property type="match status" value="1"/>
</dbReference>
<proteinExistence type="inferred from homology"/>
<evidence type="ECO:0000259" key="4">
    <source>
        <dbReference type="Pfam" id="PF08338"/>
    </source>
</evidence>
<evidence type="ECO:0000256" key="1">
    <source>
        <dbReference type="ARBA" id="ARBA00009353"/>
    </source>
</evidence>
<evidence type="ECO:0000313" key="6">
    <source>
        <dbReference type="Proteomes" id="UP000503117"/>
    </source>
</evidence>
<name>A0ABX6MA47_9BURK</name>